<protein>
    <submittedName>
        <fullName evidence="3">Cytochrome oxidase biogenesis protein Sco1/SenC/PrrC, thiol-disulfide reductase involved in Cu(I) insertion into CoxII Cu(A) center</fullName>
    </submittedName>
</protein>
<keyword evidence="2" id="KW-1133">Transmembrane helix</keyword>
<dbReference type="Pfam" id="PF02630">
    <property type="entry name" value="SCO1-SenC"/>
    <property type="match status" value="1"/>
</dbReference>
<reference evidence="3" key="1">
    <citation type="submission" date="2018-06" db="EMBL/GenBank/DDBJ databases">
        <authorList>
            <person name="Zhirakovskaya E."/>
        </authorList>
    </citation>
    <scope>NUCLEOTIDE SEQUENCE</scope>
</reference>
<dbReference type="EMBL" id="UOFS01000039">
    <property type="protein sequence ID" value="VAW98897.1"/>
    <property type="molecule type" value="Genomic_DNA"/>
</dbReference>
<dbReference type="PANTHER" id="PTHR12151:SF25">
    <property type="entry name" value="LINALOOL DEHYDRATASE_ISOMERASE DOMAIN-CONTAINING PROTEIN"/>
    <property type="match status" value="1"/>
</dbReference>
<proteinExistence type="inferred from homology"/>
<gene>
    <name evidence="3" type="ORF">MNBD_GAMMA22-1358</name>
</gene>
<feature type="transmembrane region" description="Helical" evidence="2">
    <location>
        <begin position="7"/>
        <end position="27"/>
    </location>
</feature>
<dbReference type="CDD" id="cd02968">
    <property type="entry name" value="SCO"/>
    <property type="match status" value="1"/>
</dbReference>
<evidence type="ECO:0000256" key="1">
    <source>
        <dbReference type="ARBA" id="ARBA00010996"/>
    </source>
</evidence>
<dbReference type="Gene3D" id="3.40.30.10">
    <property type="entry name" value="Glutaredoxin"/>
    <property type="match status" value="1"/>
</dbReference>
<dbReference type="SUPFAM" id="SSF52833">
    <property type="entry name" value="Thioredoxin-like"/>
    <property type="match status" value="1"/>
</dbReference>
<keyword evidence="2" id="KW-0472">Membrane</keyword>
<name>A0A3B1AHF3_9ZZZZ</name>
<dbReference type="PANTHER" id="PTHR12151">
    <property type="entry name" value="ELECTRON TRANSPORT PROTIN SCO1/SENC FAMILY MEMBER"/>
    <property type="match status" value="1"/>
</dbReference>
<dbReference type="AlphaFoldDB" id="A0A3B1AHF3"/>
<organism evidence="3">
    <name type="scientific">hydrothermal vent metagenome</name>
    <dbReference type="NCBI Taxonomy" id="652676"/>
    <lineage>
        <taxon>unclassified sequences</taxon>
        <taxon>metagenomes</taxon>
        <taxon>ecological metagenomes</taxon>
    </lineage>
</organism>
<dbReference type="InterPro" id="IPR003782">
    <property type="entry name" value="SCO1/SenC"/>
</dbReference>
<evidence type="ECO:0000256" key="2">
    <source>
        <dbReference type="SAM" id="Phobius"/>
    </source>
</evidence>
<dbReference type="FunFam" id="3.40.30.10:FF:000013">
    <property type="entry name" value="Blast:Protein SCO1 homolog, mitochondrial"/>
    <property type="match status" value="1"/>
</dbReference>
<evidence type="ECO:0000313" key="3">
    <source>
        <dbReference type="EMBL" id="VAW98897.1"/>
    </source>
</evidence>
<comment type="similarity">
    <text evidence="1">Belongs to the SCO1/2 family.</text>
</comment>
<accession>A0A3B1AHF3</accession>
<sequence>MAQIKKLHISLIIIIAIISAIAGSWFYSTLQNGSRQAELISIPPGLESIALNRAFPLSEFSLIDHQRKIFSEKSFKGKWSFVFFGFTNCPDVCPTTLTTMQQAWKNIDKKIKAENGKQDFPKQLILVTVDPNRDTPDVLKSYVEYYHSDFIGVTGPLIEITKLTKQLGVLYAYDNHGKTDGSYSVDHSAQIYLIDPNANLRAIFSAPHSADKISDNFISLTTYFNK</sequence>
<dbReference type="InterPro" id="IPR036249">
    <property type="entry name" value="Thioredoxin-like_sf"/>
</dbReference>
<keyword evidence="2" id="KW-0812">Transmembrane</keyword>